<evidence type="ECO:0000313" key="5">
    <source>
        <dbReference type="Proteomes" id="UP000186104"/>
    </source>
</evidence>
<feature type="domain" description="HD" evidence="3">
    <location>
        <begin position="67"/>
        <end position="216"/>
    </location>
</feature>
<dbReference type="InterPro" id="IPR050135">
    <property type="entry name" value="dGTPase-like"/>
</dbReference>
<dbReference type="SUPFAM" id="SSF109604">
    <property type="entry name" value="HD-domain/PDEase-like"/>
    <property type="match status" value="1"/>
</dbReference>
<dbReference type="NCBIfam" id="NF002829">
    <property type="entry name" value="PRK03007.1"/>
    <property type="match status" value="1"/>
</dbReference>
<dbReference type="SMART" id="SM00471">
    <property type="entry name" value="HDc"/>
    <property type="match status" value="1"/>
</dbReference>
<dbReference type="PANTHER" id="PTHR11373">
    <property type="entry name" value="DEOXYNUCLEOSIDE TRIPHOSPHATE TRIPHOSPHOHYDROLASE"/>
    <property type="match status" value="1"/>
</dbReference>
<reference evidence="4 5" key="1">
    <citation type="submission" date="2016-06" db="EMBL/GenBank/DDBJ databases">
        <title>Complete genome sequence of a saline-alkali tolerant type strain Dietzia timorensis ID05-A0528T.</title>
        <authorList>
            <person name="Wu X."/>
        </authorList>
    </citation>
    <scope>NUCLEOTIDE SEQUENCE [LARGE SCALE GENOMIC DNA]</scope>
    <source>
        <strain evidence="4 5">ID05-A0528</strain>
    </source>
</reference>
<dbReference type="InterPro" id="IPR006261">
    <property type="entry name" value="dGTPase"/>
</dbReference>
<dbReference type="NCBIfam" id="TIGR01353">
    <property type="entry name" value="dGTP_triPase"/>
    <property type="match status" value="1"/>
</dbReference>
<gene>
    <name evidence="4" type="ORF">BJL86_1261</name>
</gene>
<evidence type="ECO:0000259" key="3">
    <source>
        <dbReference type="PROSITE" id="PS51831"/>
    </source>
</evidence>
<protein>
    <submittedName>
        <fullName evidence="4">Deoxyguanosinetriphosphate triphosphohydrolase-lik e protein</fullName>
    </submittedName>
</protein>
<feature type="region of interest" description="Disordered" evidence="2">
    <location>
        <begin position="1"/>
        <end position="35"/>
    </location>
</feature>
<dbReference type="Gene3D" id="1.10.3210.10">
    <property type="entry name" value="Hypothetical protein af1432"/>
    <property type="match status" value="1"/>
</dbReference>
<sequence>MSGADAIPQCAEYSEADHARMVPEPPATRRTEFERDRARVLHSAALRRLADKTQVVGPGDGDIPRTRLTHSLEVAQIARSIGSGLGADMDLCDLAGLSHDIGHPPYGHNGETALAEVAEGCGGFEGNAQTVRILTRIEPKVLSRGGDPSSSVGLNLSRAALDAATKYPWTPKEGTSKYGAYPEDAEILAWIREGAPGERRSLEAQIMDYSDDVAYSVHDVEDAILAGRLDMSILDDDNEVAALAALGASHFSDADAASLEAAAARLASSSDVIKLKPYAPTFEGLVALKAFTSGMVGRFVGPAIEATRAEFGEHSHHRYSADLIAPADVIAEVVLLKTMAVRYVMLDPGHRVRQDRQRDRIHRVAEYLSGSAPASLDPALVPAWEHAESEQGRLRVVVDQIALYTESRLERIDRQIAGVSAAWG</sequence>
<evidence type="ECO:0000256" key="2">
    <source>
        <dbReference type="SAM" id="MobiDB-lite"/>
    </source>
</evidence>
<dbReference type="GO" id="GO:0006203">
    <property type="term" value="P:dGTP catabolic process"/>
    <property type="evidence" value="ECO:0007669"/>
    <property type="project" value="TreeGrafter"/>
</dbReference>
<keyword evidence="5" id="KW-1185">Reference proteome</keyword>
<feature type="compositionally biased region" description="Basic and acidic residues" evidence="2">
    <location>
        <begin position="15"/>
        <end position="35"/>
    </location>
</feature>
<dbReference type="Pfam" id="PF13286">
    <property type="entry name" value="HD_assoc"/>
    <property type="match status" value="1"/>
</dbReference>
<dbReference type="InterPro" id="IPR003607">
    <property type="entry name" value="HD/PDEase_dom"/>
</dbReference>
<dbReference type="EMBL" id="CP015961">
    <property type="protein sequence ID" value="ANI92046.1"/>
    <property type="molecule type" value="Genomic_DNA"/>
</dbReference>
<dbReference type="PANTHER" id="PTHR11373:SF32">
    <property type="entry name" value="DEOXYGUANOSINETRIPHOSPHATE TRIPHOSPHOHYDROLASE"/>
    <property type="match status" value="1"/>
</dbReference>
<dbReference type="InterPro" id="IPR026875">
    <property type="entry name" value="PHydrolase_assoc_dom"/>
</dbReference>
<organism evidence="4 5">
    <name type="scientific">Dietzia timorensis</name>
    <dbReference type="NCBI Taxonomy" id="499555"/>
    <lineage>
        <taxon>Bacteria</taxon>
        <taxon>Bacillati</taxon>
        <taxon>Actinomycetota</taxon>
        <taxon>Actinomycetes</taxon>
        <taxon>Mycobacteriales</taxon>
        <taxon>Dietziaceae</taxon>
        <taxon>Dietzia</taxon>
    </lineage>
</organism>
<dbReference type="Pfam" id="PF01966">
    <property type="entry name" value="HD"/>
    <property type="match status" value="1"/>
</dbReference>
<dbReference type="KEGG" id="dtm:BJL86_1261"/>
<dbReference type="Proteomes" id="UP000186104">
    <property type="component" value="Chromosome"/>
</dbReference>
<dbReference type="AlphaFoldDB" id="A0A173LI94"/>
<evidence type="ECO:0000313" key="4">
    <source>
        <dbReference type="EMBL" id="ANI92046.1"/>
    </source>
</evidence>
<proteinExistence type="predicted"/>
<dbReference type="CDD" id="cd00077">
    <property type="entry name" value="HDc"/>
    <property type="match status" value="1"/>
</dbReference>
<evidence type="ECO:0000256" key="1">
    <source>
        <dbReference type="ARBA" id="ARBA00022801"/>
    </source>
</evidence>
<dbReference type="PROSITE" id="PS51831">
    <property type="entry name" value="HD"/>
    <property type="match status" value="1"/>
</dbReference>
<dbReference type="InterPro" id="IPR006674">
    <property type="entry name" value="HD_domain"/>
</dbReference>
<dbReference type="GO" id="GO:0008832">
    <property type="term" value="F:dGTPase activity"/>
    <property type="evidence" value="ECO:0007669"/>
    <property type="project" value="TreeGrafter"/>
</dbReference>
<keyword evidence="1 4" id="KW-0378">Hydrolase</keyword>
<name>A0A173LI94_9ACTN</name>
<accession>A0A173LI94</accession>
<dbReference type="STRING" id="499555.BJL86_1261"/>